<keyword evidence="6 14" id="KW-0812">Transmembrane</keyword>
<dbReference type="Pfam" id="PF02673">
    <property type="entry name" value="BacA"/>
    <property type="match status" value="1"/>
</dbReference>
<evidence type="ECO:0000256" key="11">
    <source>
        <dbReference type="ARBA" id="ARBA00032707"/>
    </source>
</evidence>
<accession>A0A7V4WV56</accession>
<protein>
    <recommendedName>
        <fullName evidence="4 14">Undecaprenyl-diphosphatase</fullName>
        <ecNumber evidence="3 14">3.6.1.27</ecNumber>
    </recommendedName>
    <alternativeName>
        <fullName evidence="12 14">Bacitracin resistance protein</fullName>
    </alternativeName>
    <alternativeName>
        <fullName evidence="11 14">Undecaprenyl pyrophosphate phosphatase</fullName>
    </alternativeName>
</protein>
<keyword evidence="14" id="KW-0133">Cell shape</keyword>
<feature type="transmembrane region" description="Helical" evidence="14">
    <location>
        <begin position="253"/>
        <end position="270"/>
    </location>
</feature>
<evidence type="ECO:0000256" key="8">
    <source>
        <dbReference type="ARBA" id="ARBA00022989"/>
    </source>
</evidence>
<evidence type="ECO:0000256" key="10">
    <source>
        <dbReference type="ARBA" id="ARBA00023251"/>
    </source>
</evidence>
<dbReference type="PANTHER" id="PTHR30622">
    <property type="entry name" value="UNDECAPRENYL-DIPHOSPHATASE"/>
    <property type="match status" value="1"/>
</dbReference>
<sequence length="271" mass="30222">MVELLKALLLGLIQGLTEFLPVSSSGHLVIFAEILNFKEQGIAFEVFVHFGTLLSVLVAFRYELKRMLSAPYVIWIKKDHSDAELQKYLNWDLYIIVATIPAVIVGLFFKDVVESFFDSILLVFFMLFITAFLMWGTQFLRQKDVDFSYGRSFLIGVAQAFAIMPGISRSGSTIFTGMALGLNREDVARFSFLMSIPAILGAVVLKLNDLLAAPPSSGEMLNMLVGTLMAAVSGYLAIIWLLDVVKKGKLQWFGYYCFAVALSGLIWYYAG</sequence>
<dbReference type="GO" id="GO:0071555">
    <property type="term" value="P:cell wall organization"/>
    <property type="evidence" value="ECO:0007669"/>
    <property type="project" value="UniProtKB-KW"/>
</dbReference>
<keyword evidence="14" id="KW-0573">Peptidoglycan synthesis</keyword>
<keyword evidence="5 14" id="KW-1003">Cell membrane</keyword>
<evidence type="ECO:0000256" key="9">
    <source>
        <dbReference type="ARBA" id="ARBA00023136"/>
    </source>
</evidence>
<dbReference type="GO" id="GO:0050380">
    <property type="term" value="F:undecaprenyl-diphosphatase activity"/>
    <property type="evidence" value="ECO:0007669"/>
    <property type="project" value="UniProtKB-UniRule"/>
</dbReference>
<keyword evidence="8 14" id="KW-1133">Transmembrane helix</keyword>
<evidence type="ECO:0000256" key="14">
    <source>
        <dbReference type="HAMAP-Rule" id="MF_01006"/>
    </source>
</evidence>
<comment type="miscellaneous">
    <text evidence="14">Bacitracin is thought to be involved in the inhibition of peptidoglycan synthesis by sequestering undecaprenyl diphosphate, thereby reducing the pool of lipid carrier available.</text>
</comment>
<evidence type="ECO:0000256" key="3">
    <source>
        <dbReference type="ARBA" id="ARBA00012374"/>
    </source>
</evidence>
<keyword evidence="7 14" id="KW-0378">Hydrolase</keyword>
<dbReference type="GO" id="GO:0005886">
    <property type="term" value="C:plasma membrane"/>
    <property type="evidence" value="ECO:0007669"/>
    <property type="project" value="UniProtKB-SubCell"/>
</dbReference>
<evidence type="ECO:0000256" key="1">
    <source>
        <dbReference type="ARBA" id="ARBA00004651"/>
    </source>
</evidence>
<keyword evidence="10 14" id="KW-0046">Antibiotic resistance</keyword>
<feature type="transmembrane region" description="Helical" evidence="14">
    <location>
        <begin position="148"/>
        <end position="167"/>
    </location>
</feature>
<evidence type="ECO:0000256" key="5">
    <source>
        <dbReference type="ARBA" id="ARBA00022475"/>
    </source>
</evidence>
<dbReference type="EC" id="3.6.1.27" evidence="3 14"/>
<evidence type="ECO:0000256" key="13">
    <source>
        <dbReference type="ARBA" id="ARBA00047594"/>
    </source>
</evidence>
<evidence type="ECO:0000256" key="7">
    <source>
        <dbReference type="ARBA" id="ARBA00022801"/>
    </source>
</evidence>
<gene>
    <name evidence="14 15" type="primary">uppP</name>
    <name evidence="15" type="ORF">ENK44_07685</name>
</gene>
<dbReference type="GO" id="GO:0009252">
    <property type="term" value="P:peptidoglycan biosynthetic process"/>
    <property type="evidence" value="ECO:0007669"/>
    <property type="project" value="UniProtKB-KW"/>
</dbReference>
<dbReference type="PANTHER" id="PTHR30622:SF2">
    <property type="entry name" value="UNDECAPRENYL-DIPHOSPHATASE"/>
    <property type="match status" value="1"/>
</dbReference>
<dbReference type="NCBIfam" id="TIGR00753">
    <property type="entry name" value="undec_PP_bacA"/>
    <property type="match status" value="1"/>
</dbReference>
<feature type="transmembrane region" description="Helical" evidence="14">
    <location>
        <begin position="187"/>
        <end position="208"/>
    </location>
</feature>
<comment type="function">
    <text evidence="14">Catalyzes the dephosphorylation of undecaprenyl diphosphate (UPP). Confers resistance to bacitracin.</text>
</comment>
<feature type="transmembrane region" description="Helical" evidence="14">
    <location>
        <begin position="220"/>
        <end position="241"/>
    </location>
</feature>
<feature type="transmembrane region" description="Helical" evidence="14">
    <location>
        <begin position="115"/>
        <end position="136"/>
    </location>
</feature>
<dbReference type="GO" id="GO:0046677">
    <property type="term" value="P:response to antibiotic"/>
    <property type="evidence" value="ECO:0007669"/>
    <property type="project" value="UniProtKB-UniRule"/>
</dbReference>
<dbReference type="HAMAP" id="MF_01006">
    <property type="entry name" value="Undec_diphosphatase"/>
    <property type="match status" value="1"/>
</dbReference>
<proteinExistence type="inferred from homology"/>
<comment type="subcellular location">
    <subcellularLocation>
        <location evidence="1 14">Cell membrane</location>
        <topology evidence="1 14">Multi-pass membrane protein</topology>
    </subcellularLocation>
</comment>
<dbReference type="GO" id="GO:0008360">
    <property type="term" value="P:regulation of cell shape"/>
    <property type="evidence" value="ECO:0007669"/>
    <property type="project" value="UniProtKB-KW"/>
</dbReference>
<dbReference type="InterPro" id="IPR003824">
    <property type="entry name" value="UppP"/>
</dbReference>
<evidence type="ECO:0000313" key="15">
    <source>
        <dbReference type="EMBL" id="HGY55563.1"/>
    </source>
</evidence>
<evidence type="ECO:0000256" key="2">
    <source>
        <dbReference type="ARBA" id="ARBA00010621"/>
    </source>
</evidence>
<feature type="transmembrane region" description="Helical" evidence="14">
    <location>
        <begin position="42"/>
        <end position="60"/>
    </location>
</feature>
<keyword evidence="9 14" id="KW-0472">Membrane</keyword>
<comment type="catalytic activity">
    <reaction evidence="13 14">
        <text>di-trans,octa-cis-undecaprenyl diphosphate + H2O = di-trans,octa-cis-undecaprenyl phosphate + phosphate + H(+)</text>
        <dbReference type="Rhea" id="RHEA:28094"/>
        <dbReference type="ChEBI" id="CHEBI:15377"/>
        <dbReference type="ChEBI" id="CHEBI:15378"/>
        <dbReference type="ChEBI" id="CHEBI:43474"/>
        <dbReference type="ChEBI" id="CHEBI:58405"/>
        <dbReference type="ChEBI" id="CHEBI:60392"/>
        <dbReference type="EC" id="3.6.1.27"/>
    </reaction>
</comment>
<dbReference type="EMBL" id="DRQG01000072">
    <property type="protein sequence ID" value="HGY55563.1"/>
    <property type="molecule type" value="Genomic_DNA"/>
</dbReference>
<comment type="caution">
    <text evidence="15">The sequence shown here is derived from an EMBL/GenBank/DDBJ whole genome shotgun (WGS) entry which is preliminary data.</text>
</comment>
<feature type="transmembrane region" description="Helical" evidence="14">
    <location>
        <begin position="88"/>
        <end position="109"/>
    </location>
</feature>
<name>A0A7V4WV56_CALAY</name>
<evidence type="ECO:0000256" key="4">
    <source>
        <dbReference type="ARBA" id="ARBA00021581"/>
    </source>
</evidence>
<dbReference type="AlphaFoldDB" id="A0A7V4WV56"/>
<dbReference type="Proteomes" id="UP000885779">
    <property type="component" value="Unassembled WGS sequence"/>
</dbReference>
<organism evidence="15">
    <name type="scientific">Caldithrix abyssi</name>
    <dbReference type="NCBI Taxonomy" id="187145"/>
    <lineage>
        <taxon>Bacteria</taxon>
        <taxon>Pseudomonadati</taxon>
        <taxon>Calditrichota</taxon>
        <taxon>Calditrichia</taxon>
        <taxon>Calditrichales</taxon>
        <taxon>Calditrichaceae</taxon>
        <taxon>Caldithrix</taxon>
    </lineage>
</organism>
<evidence type="ECO:0000256" key="6">
    <source>
        <dbReference type="ARBA" id="ARBA00022692"/>
    </source>
</evidence>
<reference evidence="15" key="1">
    <citation type="journal article" date="2020" name="mSystems">
        <title>Genome- and Community-Level Interaction Insights into Carbon Utilization and Element Cycling Functions of Hydrothermarchaeota in Hydrothermal Sediment.</title>
        <authorList>
            <person name="Zhou Z."/>
            <person name="Liu Y."/>
            <person name="Xu W."/>
            <person name="Pan J."/>
            <person name="Luo Z.H."/>
            <person name="Li M."/>
        </authorList>
    </citation>
    <scope>NUCLEOTIDE SEQUENCE [LARGE SCALE GENOMIC DNA]</scope>
    <source>
        <strain evidence="15">HyVt-577</strain>
    </source>
</reference>
<comment type="similarity">
    <text evidence="2 14">Belongs to the UppP family.</text>
</comment>
<keyword evidence="14" id="KW-0961">Cell wall biogenesis/degradation</keyword>
<evidence type="ECO:0000256" key="12">
    <source>
        <dbReference type="ARBA" id="ARBA00032932"/>
    </source>
</evidence>